<dbReference type="Gene3D" id="3.40.50.1980">
    <property type="entry name" value="Nitrogenase molybdenum iron protein domain"/>
    <property type="match status" value="2"/>
</dbReference>
<dbReference type="PROSITE" id="PS50983">
    <property type="entry name" value="FE_B12_PBP"/>
    <property type="match status" value="1"/>
</dbReference>
<dbReference type="InterPro" id="IPR051313">
    <property type="entry name" value="Bact_iron-sidero_bind"/>
</dbReference>
<evidence type="ECO:0000256" key="3">
    <source>
        <dbReference type="ARBA" id="ARBA00022448"/>
    </source>
</evidence>
<comment type="similarity">
    <text evidence="2">Belongs to the bacterial solute-binding protein 8 family.</text>
</comment>
<feature type="chain" id="PRO_5038377658" evidence="5">
    <location>
        <begin position="24"/>
        <end position="348"/>
    </location>
</feature>
<protein>
    <submittedName>
        <fullName evidence="7">ABC transporter substrate-binding protein</fullName>
    </submittedName>
</protein>
<dbReference type="PATRIC" id="fig|2041.4.peg.3067"/>
<dbReference type="AlphaFoldDB" id="A0A0U4CYW4"/>
<dbReference type="GO" id="GO:1901678">
    <property type="term" value="P:iron coordination entity transport"/>
    <property type="evidence" value="ECO:0007669"/>
    <property type="project" value="UniProtKB-ARBA"/>
</dbReference>
<dbReference type="KEGG" id="aer:AERYTH_14680"/>
<dbReference type="GO" id="GO:0030288">
    <property type="term" value="C:outer membrane-bounded periplasmic space"/>
    <property type="evidence" value="ECO:0007669"/>
    <property type="project" value="TreeGrafter"/>
</dbReference>
<dbReference type="Pfam" id="PF01497">
    <property type="entry name" value="Peripla_BP_2"/>
    <property type="match status" value="1"/>
</dbReference>
<gene>
    <name evidence="7" type="ORF">AERYTH_14680</name>
</gene>
<dbReference type="PANTHER" id="PTHR30532">
    <property type="entry name" value="IRON III DICITRATE-BINDING PERIPLASMIC PROTEIN"/>
    <property type="match status" value="1"/>
</dbReference>
<keyword evidence="4 5" id="KW-0732">Signal</keyword>
<dbReference type="Proteomes" id="UP000067689">
    <property type="component" value="Chromosome"/>
</dbReference>
<dbReference type="SUPFAM" id="SSF53807">
    <property type="entry name" value="Helical backbone' metal receptor"/>
    <property type="match status" value="1"/>
</dbReference>
<organism evidence="7 8">
    <name type="scientific">Aeromicrobium erythreum</name>
    <dbReference type="NCBI Taxonomy" id="2041"/>
    <lineage>
        <taxon>Bacteria</taxon>
        <taxon>Bacillati</taxon>
        <taxon>Actinomycetota</taxon>
        <taxon>Actinomycetes</taxon>
        <taxon>Propionibacteriales</taxon>
        <taxon>Nocardioidaceae</taxon>
        <taxon>Aeromicrobium</taxon>
    </lineage>
</organism>
<evidence type="ECO:0000259" key="6">
    <source>
        <dbReference type="PROSITE" id="PS50983"/>
    </source>
</evidence>
<accession>A0A0U4CYW4</accession>
<evidence type="ECO:0000256" key="1">
    <source>
        <dbReference type="ARBA" id="ARBA00004196"/>
    </source>
</evidence>
<proteinExistence type="inferred from homology"/>
<dbReference type="InterPro" id="IPR002491">
    <property type="entry name" value="ABC_transptr_periplasmic_BD"/>
</dbReference>
<dbReference type="STRING" id="2041.AERYTH_14680"/>
<keyword evidence="3" id="KW-0813">Transport</keyword>
<sequence>MAMRPRRPLSLLATAALAAPLLAGCGSSTSASSADAGGTEAAGFPASVERCDRRITVDAPPQRIASLNQGSTEILLSLGLADRMVGAAGWTDPILPSLADENEKVDRLADQAPSFEELLATEPDLVTASFANTLSEGGVATPQQLADVGVPAYLSAAECEKSDFGGGDGARDRPLEMSTIYAEVRDLAALTGTEERGEEVVSSLQQRLAAASRTPFDDVSVFYWFANAEAPYGAGCCGGPGIVTRALGLTNVFEDQQAEWPQIGWESIAAADPDVLVIGDLTRKSQTAESARAKIAFLESNPVTRRMTAVREKRYVLLPGAALNPSIRTVDAVETVAEGLRSLGYEPS</sequence>
<evidence type="ECO:0000313" key="7">
    <source>
        <dbReference type="EMBL" id="ALX05853.1"/>
    </source>
</evidence>
<dbReference type="PROSITE" id="PS51257">
    <property type="entry name" value="PROKAR_LIPOPROTEIN"/>
    <property type="match status" value="1"/>
</dbReference>
<keyword evidence="8" id="KW-1185">Reference proteome</keyword>
<evidence type="ECO:0000256" key="2">
    <source>
        <dbReference type="ARBA" id="ARBA00008814"/>
    </source>
</evidence>
<evidence type="ECO:0000256" key="5">
    <source>
        <dbReference type="SAM" id="SignalP"/>
    </source>
</evidence>
<comment type="subcellular location">
    <subcellularLocation>
        <location evidence="1">Cell envelope</location>
    </subcellularLocation>
</comment>
<evidence type="ECO:0000313" key="8">
    <source>
        <dbReference type="Proteomes" id="UP000067689"/>
    </source>
</evidence>
<feature type="domain" description="Fe/B12 periplasmic-binding" evidence="6">
    <location>
        <begin position="63"/>
        <end position="348"/>
    </location>
</feature>
<reference evidence="7 8" key="1">
    <citation type="journal article" date="1991" name="Int. J. Syst. Bacteriol.">
        <title>Description of the erythromycin-producing bacterium Arthrobacter sp. strain NRRL B-3381 as Aeromicrobium erythreum gen. nov., sp. nov.</title>
        <authorList>
            <person name="Miller E.S."/>
            <person name="Woese C.R."/>
            <person name="Brenner S."/>
        </authorList>
    </citation>
    <scope>NUCLEOTIDE SEQUENCE [LARGE SCALE GENOMIC DNA]</scope>
    <source>
        <strain evidence="7 8">AR18</strain>
    </source>
</reference>
<evidence type="ECO:0000256" key="4">
    <source>
        <dbReference type="ARBA" id="ARBA00022729"/>
    </source>
</evidence>
<name>A0A0U4CYW4_9ACTN</name>
<dbReference type="PANTHER" id="PTHR30532:SF1">
    <property type="entry name" value="IRON(3+)-HYDROXAMATE-BINDING PROTEIN FHUD"/>
    <property type="match status" value="1"/>
</dbReference>
<feature type="signal peptide" evidence="5">
    <location>
        <begin position="1"/>
        <end position="23"/>
    </location>
</feature>
<dbReference type="EMBL" id="CP011502">
    <property type="protein sequence ID" value="ALX05853.1"/>
    <property type="molecule type" value="Genomic_DNA"/>
</dbReference>